<evidence type="ECO:0000256" key="2">
    <source>
        <dbReference type="ARBA" id="ARBA00008420"/>
    </source>
</evidence>
<evidence type="ECO:0000256" key="6">
    <source>
        <dbReference type="ARBA" id="ARBA00022777"/>
    </source>
</evidence>
<evidence type="ECO:0000256" key="3">
    <source>
        <dbReference type="ARBA" id="ARBA00012054"/>
    </source>
</evidence>
<dbReference type="EC" id="2.7.1.12" evidence="3 10"/>
<dbReference type="CDD" id="cd02021">
    <property type="entry name" value="GntK"/>
    <property type="match status" value="1"/>
</dbReference>
<dbReference type="AlphaFoldDB" id="A0A1H1VXR2"/>
<organism evidence="11 12">
    <name type="scientific">Microlunatus soli</name>
    <dbReference type="NCBI Taxonomy" id="630515"/>
    <lineage>
        <taxon>Bacteria</taxon>
        <taxon>Bacillati</taxon>
        <taxon>Actinomycetota</taxon>
        <taxon>Actinomycetes</taxon>
        <taxon>Propionibacteriales</taxon>
        <taxon>Propionibacteriaceae</taxon>
        <taxon>Microlunatus</taxon>
    </lineage>
</organism>
<keyword evidence="12" id="KW-1185">Reference proteome</keyword>
<keyword evidence="5 10" id="KW-0547">Nucleotide-binding</keyword>
<dbReference type="GO" id="GO:0046316">
    <property type="term" value="F:gluconokinase activity"/>
    <property type="evidence" value="ECO:0007669"/>
    <property type="project" value="UniProtKB-EC"/>
</dbReference>
<dbReference type="PANTHER" id="PTHR43442">
    <property type="entry name" value="GLUCONOKINASE-RELATED"/>
    <property type="match status" value="1"/>
</dbReference>
<comment type="catalytic activity">
    <reaction evidence="9 10">
        <text>D-gluconate + ATP = 6-phospho-D-gluconate + ADP + H(+)</text>
        <dbReference type="Rhea" id="RHEA:19433"/>
        <dbReference type="ChEBI" id="CHEBI:15378"/>
        <dbReference type="ChEBI" id="CHEBI:18391"/>
        <dbReference type="ChEBI" id="CHEBI:30616"/>
        <dbReference type="ChEBI" id="CHEBI:58759"/>
        <dbReference type="ChEBI" id="CHEBI:456216"/>
        <dbReference type="EC" id="2.7.1.12"/>
    </reaction>
</comment>
<evidence type="ECO:0000256" key="4">
    <source>
        <dbReference type="ARBA" id="ARBA00022679"/>
    </source>
</evidence>
<dbReference type="InterPro" id="IPR027417">
    <property type="entry name" value="P-loop_NTPase"/>
</dbReference>
<keyword evidence="8" id="KW-0311">Gluconate utilization</keyword>
<evidence type="ECO:0000256" key="10">
    <source>
        <dbReference type="RuleBase" id="RU363066"/>
    </source>
</evidence>
<dbReference type="Proteomes" id="UP000199103">
    <property type="component" value="Chromosome I"/>
</dbReference>
<dbReference type="EMBL" id="LT629772">
    <property type="protein sequence ID" value="SDS89778.1"/>
    <property type="molecule type" value="Genomic_DNA"/>
</dbReference>
<dbReference type="GO" id="GO:0005737">
    <property type="term" value="C:cytoplasm"/>
    <property type="evidence" value="ECO:0007669"/>
    <property type="project" value="TreeGrafter"/>
</dbReference>
<comment type="similarity">
    <text evidence="2 10">Belongs to the gluconokinase GntK/GntV family.</text>
</comment>
<dbReference type="Gene3D" id="3.40.50.300">
    <property type="entry name" value="P-loop containing nucleotide triphosphate hydrolases"/>
    <property type="match status" value="1"/>
</dbReference>
<keyword evidence="6 10" id="KW-0418">Kinase</keyword>
<name>A0A1H1VXR2_9ACTN</name>
<evidence type="ECO:0000256" key="9">
    <source>
        <dbReference type="ARBA" id="ARBA00048090"/>
    </source>
</evidence>
<accession>A0A1H1VXR2</accession>
<dbReference type="STRING" id="630515.SAMN04489812_3409"/>
<comment type="pathway">
    <text evidence="1">Carbohydrate acid metabolism.</text>
</comment>
<dbReference type="InterPro" id="IPR006001">
    <property type="entry name" value="Therm_gnt_kin"/>
</dbReference>
<evidence type="ECO:0000313" key="12">
    <source>
        <dbReference type="Proteomes" id="UP000199103"/>
    </source>
</evidence>
<evidence type="ECO:0000256" key="5">
    <source>
        <dbReference type="ARBA" id="ARBA00022741"/>
    </source>
</evidence>
<sequence length="174" mass="18805">MTESGTASAPKTALVVMGVAGSGKTTVAELLAEQLGWQEAEADDFHPEANVAKMHDGIPLTDEDRAPWLEILREWIDTQPGSVVLTCSALKRSYRDVLRSAKADVKFLHLDGDPELIRERMSGRRGHFMPLSLLDSQLATLEPLQPGEPGVVLDVDQAPEEIVAAAVRELGLGV</sequence>
<gene>
    <name evidence="11" type="ORF">SAMN04489812_3409</name>
</gene>
<dbReference type="RefSeq" id="WP_231919888.1">
    <property type="nucleotide sequence ID" value="NZ_LT629772.1"/>
</dbReference>
<evidence type="ECO:0000256" key="7">
    <source>
        <dbReference type="ARBA" id="ARBA00022840"/>
    </source>
</evidence>
<dbReference type="Pfam" id="PF13671">
    <property type="entry name" value="AAA_33"/>
    <property type="match status" value="1"/>
</dbReference>
<keyword evidence="7 10" id="KW-0067">ATP-binding</keyword>
<dbReference type="FunFam" id="3.40.50.300:FF:000522">
    <property type="entry name" value="Gluconokinase"/>
    <property type="match status" value="1"/>
</dbReference>
<protein>
    <recommendedName>
        <fullName evidence="3 10">Gluconokinase</fullName>
        <ecNumber evidence="3 10">2.7.1.12</ecNumber>
    </recommendedName>
</protein>
<reference evidence="11 12" key="1">
    <citation type="submission" date="2016-10" db="EMBL/GenBank/DDBJ databases">
        <authorList>
            <person name="de Groot N.N."/>
        </authorList>
    </citation>
    <scope>NUCLEOTIDE SEQUENCE [LARGE SCALE GENOMIC DNA]</scope>
    <source>
        <strain evidence="11 12">DSM 21800</strain>
    </source>
</reference>
<evidence type="ECO:0000256" key="8">
    <source>
        <dbReference type="ARBA" id="ARBA00023064"/>
    </source>
</evidence>
<dbReference type="GO" id="GO:0005524">
    <property type="term" value="F:ATP binding"/>
    <property type="evidence" value="ECO:0007669"/>
    <property type="project" value="UniProtKB-KW"/>
</dbReference>
<keyword evidence="4 10" id="KW-0808">Transferase</keyword>
<dbReference type="PANTHER" id="PTHR43442:SF3">
    <property type="entry name" value="GLUCONOKINASE-RELATED"/>
    <property type="match status" value="1"/>
</dbReference>
<dbReference type="SUPFAM" id="SSF52540">
    <property type="entry name" value="P-loop containing nucleoside triphosphate hydrolases"/>
    <property type="match status" value="1"/>
</dbReference>
<dbReference type="NCBIfam" id="TIGR01313">
    <property type="entry name" value="therm_gnt_kin"/>
    <property type="match status" value="1"/>
</dbReference>
<dbReference type="GO" id="GO:0019521">
    <property type="term" value="P:D-gluconate metabolic process"/>
    <property type="evidence" value="ECO:0007669"/>
    <property type="project" value="UniProtKB-KW"/>
</dbReference>
<proteinExistence type="inferred from homology"/>
<evidence type="ECO:0000256" key="1">
    <source>
        <dbReference type="ARBA" id="ARBA00004761"/>
    </source>
</evidence>
<evidence type="ECO:0000313" key="11">
    <source>
        <dbReference type="EMBL" id="SDS89778.1"/>
    </source>
</evidence>